<dbReference type="GO" id="GO:0043565">
    <property type="term" value="F:sequence-specific DNA binding"/>
    <property type="evidence" value="ECO:0007669"/>
    <property type="project" value="TreeGrafter"/>
</dbReference>
<dbReference type="PROSITE" id="PS50931">
    <property type="entry name" value="HTH_LYSR"/>
    <property type="match status" value="1"/>
</dbReference>
<dbReference type="Pfam" id="PF00126">
    <property type="entry name" value="HTH_1"/>
    <property type="match status" value="1"/>
</dbReference>
<evidence type="ECO:0000313" key="8">
    <source>
        <dbReference type="Proteomes" id="UP000284908"/>
    </source>
</evidence>
<dbReference type="InterPro" id="IPR058163">
    <property type="entry name" value="LysR-type_TF_proteobact-type"/>
</dbReference>
<dbReference type="EMBL" id="RAHH01000003">
    <property type="protein sequence ID" value="RJT46786.1"/>
    <property type="molecule type" value="Genomic_DNA"/>
</dbReference>
<dbReference type="PANTHER" id="PTHR30537">
    <property type="entry name" value="HTH-TYPE TRANSCRIPTIONAL REGULATOR"/>
    <property type="match status" value="1"/>
</dbReference>
<feature type="domain" description="HTH lysR-type" evidence="6">
    <location>
        <begin position="7"/>
        <end position="64"/>
    </location>
</feature>
<dbReference type="CDD" id="cd08422">
    <property type="entry name" value="PBP2_CrgA_like"/>
    <property type="match status" value="1"/>
</dbReference>
<dbReference type="Gene3D" id="1.10.10.10">
    <property type="entry name" value="Winged helix-like DNA-binding domain superfamily/Winged helix DNA-binding domain"/>
    <property type="match status" value="1"/>
</dbReference>
<dbReference type="InterPro" id="IPR005119">
    <property type="entry name" value="LysR_subst-bd"/>
</dbReference>
<evidence type="ECO:0000313" key="7">
    <source>
        <dbReference type="EMBL" id="RJT46786.1"/>
    </source>
</evidence>
<name>A0A419NDT3_9GAMM</name>
<dbReference type="Pfam" id="PF03466">
    <property type="entry name" value="LysR_substrate"/>
    <property type="match status" value="1"/>
</dbReference>
<dbReference type="OrthoDB" id="8885940at2"/>
<gene>
    <name evidence="7" type="ORF">D6C13_03075</name>
</gene>
<sequence length="310" mass="34910">MKGFNQINIQALRLYVAVLDQGNFSEVARREAMSPSTVSRVISQLEQALQTQLLYRNTRAVSPTESGKLLAEHARQVLAQLDLAALDLQEQDSEPGGLIRINAPVVFGQRHLAPWLHELNARYPRLNIELMQTDDFIDPLQDSVDLLIRIGVMTDSTLQARTLGQQNFRLAASPDYLARFGTPVTPDDLLNHSCLVFKGFAGSQRWYFREKDRDWRSWNLRGALTSNNAETLAQAAIDAMGLVVFPTWLIGDALRDGRLVSVLEDYQVSTSPEPQTISALYPNSRRPSIKVRAVIDFLVEKFGSPAYWER</sequence>
<dbReference type="InterPro" id="IPR036388">
    <property type="entry name" value="WH-like_DNA-bd_sf"/>
</dbReference>
<evidence type="ECO:0000256" key="4">
    <source>
        <dbReference type="ARBA" id="ARBA00023125"/>
    </source>
</evidence>
<dbReference type="RefSeq" id="WP_120131375.1">
    <property type="nucleotide sequence ID" value="NZ_RAHH01000003.1"/>
</dbReference>
<dbReference type="InterPro" id="IPR000847">
    <property type="entry name" value="LysR_HTH_N"/>
</dbReference>
<keyword evidence="5" id="KW-0804">Transcription</keyword>
<dbReference type="SUPFAM" id="SSF46785">
    <property type="entry name" value="Winged helix' DNA-binding domain"/>
    <property type="match status" value="1"/>
</dbReference>
<keyword evidence="8" id="KW-1185">Reference proteome</keyword>
<evidence type="ECO:0000256" key="5">
    <source>
        <dbReference type="ARBA" id="ARBA00023163"/>
    </source>
</evidence>
<dbReference type="AlphaFoldDB" id="A0A419NDT3"/>
<dbReference type="SUPFAM" id="SSF53850">
    <property type="entry name" value="Periplasmic binding protein-like II"/>
    <property type="match status" value="1"/>
</dbReference>
<evidence type="ECO:0000256" key="1">
    <source>
        <dbReference type="ARBA" id="ARBA00009437"/>
    </source>
</evidence>
<reference evidence="7 8" key="1">
    <citation type="submission" date="2018-09" db="EMBL/GenBank/DDBJ databases">
        <authorList>
            <person name="Le Fleche-Mateos A."/>
        </authorList>
    </citation>
    <scope>NUCLEOTIDE SEQUENCE [LARGE SCALE GENOMIC DNA]</scope>
    <source>
        <strain evidence="7 8">DSM 27399</strain>
    </source>
</reference>
<accession>A0A419NDT3</accession>
<protein>
    <submittedName>
        <fullName evidence="7">LysR family transcriptional regulator</fullName>
    </submittedName>
</protein>
<keyword evidence="4" id="KW-0238">DNA-binding</keyword>
<proteinExistence type="inferred from homology"/>
<comment type="similarity">
    <text evidence="1">Belongs to the LysR transcriptional regulatory family.</text>
</comment>
<evidence type="ECO:0000259" key="6">
    <source>
        <dbReference type="PROSITE" id="PS50931"/>
    </source>
</evidence>
<keyword evidence="2" id="KW-0678">Repressor</keyword>
<dbReference type="Gene3D" id="3.40.190.290">
    <property type="match status" value="1"/>
</dbReference>
<comment type="caution">
    <text evidence="7">The sequence shown here is derived from an EMBL/GenBank/DDBJ whole genome shotgun (WGS) entry which is preliminary data.</text>
</comment>
<keyword evidence="3" id="KW-0805">Transcription regulation</keyword>
<dbReference type="GO" id="GO:0003700">
    <property type="term" value="F:DNA-binding transcription factor activity"/>
    <property type="evidence" value="ECO:0007669"/>
    <property type="project" value="InterPro"/>
</dbReference>
<dbReference type="FunFam" id="1.10.10.10:FF:000001">
    <property type="entry name" value="LysR family transcriptional regulator"/>
    <property type="match status" value="1"/>
</dbReference>
<dbReference type="Proteomes" id="UP000284908">
    <property type="component" value="Unassembled WGS sequence"/>
</dbReference>
<dbReference type="GO" id="GO:0006351">
    <property type="term" value="P:DNA-templated transcription"/>
    <property type="evidence" value="ECO:0007669"/>
    <property type="project" value="TreeGrafter"/>
</dbReference>
<evidence type="ECO:0000256" key="2">
    <source>
        <dbReference type="ARBA" id="ARBA00022491"/>
    </source>
</evidence>
<dbReference type="PANTHER" id="PTHR30537:SF5">
    <property type="entry name" value="HTH-TYPE TRANSCRIPTIONAL ACTIVATOR TTDR-RELATED"/>
    <property type="match status" value="1"/>
</dbReference>
<dbReference type="InterPro" id="IPR036390">
    <property type="entry name" value="WH_DNA-bd_sf"/>
</dbReference>
<evidence type="ECO:0000256" key="3">
    <source>
        <dbReference type="ARBA" id="ARBA00023015"/>
    </source>
</evidence>
<organism evidence="7 8">
    <name type="scientific">Rahnella woolbedingensis</name>
    <dbReference type="NCBI Taxonomy" id="1510574"/>
    <lineage>
        <taxon>Bacteria</taxon>
        <taxon>Pseudomonadati</taxon>
        <taxon>Pseudomonadota</taxon>
        <taxon>Gammaproteobacteria</taxon>
        <taxon>Enterobacterales</taxon>
        <taxon>Yersiniaceae</taxon>
        <taxon>Rahnella</taxon>
    </lineage>
</organism>